<dbReference type="SUPFAM" id="SSF81301">
    <property type="entry name" value="Nucleotidyltransferase"/>
    <property type="match status" value="1"/>
</dbReference>
<evidence type="ECO:0000313" key="1">
    <source>
        <dbReference type="EMBL" id="KAK1761832.1"/>
    </source>
</evidence>
<dbReference type="GeneID" id="85309524"/>
<name>A0AAJ0FC70_9PEZI</name>
<keyword evidence="2" id="KW-1185">Reference proteome</keyword>
<protein>
    <submittedName>
        <fullName evidence="1">Uncharacterized protein</fullName>
    </submittedName>
</protein>
<dbReference type="Proteomes" id="UP001244011">
    <property type="component" value="Unassembled WGS sequence"/>
</dbReference>
<dbReference type="AlphaFoldDB" id="A0AAJ0FC70"/>
<proteinExistence type="predicted"/>
<sequence>MEATSSQSPNARYFGESSPTELRDLERNAKRATTKQMARAATYLQCAFHGQHYAWFGGWALKLRGSRRDTRDIDLLVRADGIRQTIMSFYEITGSIQERMFVDVGENGQVVGADIVLSNGNLNTPILGEPDSIEMIQPQVRIMHGDRVPVIDLAWQVEGKLWTWTSRTKDSDFQDLVFLFHTYGDRVKEWSEHLKKDQRINFYEVYKVEAKDKAAQKKMKEVLSL</sequence>
<dbReference type="EMBL" id="MU839049">
    <property type="protein sequence ID" value="KAK1761832.1"/>
    <property type="molecule type" value="Genomic_DNA"/>
</dbReference>
<organism evidence="1 2">
    <name type="scientific">Phialemonium atrogriseum</name>
    <dbReference type="NCBI Taxonomy" id="1093897"/>
    <lineage>
        <taxon>Eukaryota</taxon>
        <taxon>Fungi</taxon>
        <taxon>Dikarya</taxon>
        <taxon>Ascomycota</taxon>
        <taxon>Pezizomycotina</taxon>
        <taxon>Sordariomycetes</taxon>
        <taxon>Sordariomycetidae</taxon>
        <taxon>Cephalothecales</taxon>
        <taxon>Cephalothecaceae</taxon>
        <taxon>Phialemonium</taxon>
    </lineage>
</organism>
<accession>A0AAJ0FC70</accession>
<reference evidence="1" key="1">
    <citation type="submission" date="2023-06" db="EMBL/GenBank/DDBJ databases">
        <title>Genome-scale phylogeny and comparative genomics of the fungal order Sordariales.</title>
        <authorList>
            <consortium name="Lawrence Berkeley National Laboratory"/>
            <person name="Hensen N."/>
            <person name="Bonometti L."/>
            <person name="Westerberg I."/>
            <person name="Brannstrom I.O."/>
            <person name="Guillou S."/>
            <person name="Cros-Aarteil S."/>
            <person name="Calhoun S."/>
            <person name="Haridas S."/>
            <person name="Kuo A."/>
            <person name="Mondo S."/>
            <person name="Pangilinan J."/>
            <person name="Riley R."/>
            <person name="Labutti K."/>
            <person name="Andreopoulos B."/>
            <person name="Lipzen A."/>
            <person name="Chen C."/>
            <person name="Yanf M."/>
            <person name="Daum C."/>
            <person name="Ng V."/>
            <person name="Clum A."/>
            <person name="Steindorff A."/>
            <person name="Ohm R."/>
            <person name="Martin F."/>
            <person name="Silar P."/>
            <person name="Natvig D."/>
            <person name="Lalanne C."/>
            <person name="Gautier V."/>
            <person name="Ament-Velasquez S.L."/>
            <person name="Kruys A."/>
            <person name="Hutchinson M.I."/>
            <person name="Powell A.J."/>
            <person name="Barry K."/>
            <person name="Miller A.N."/>
            <person name="Grigoriev I.V."/>
            <person name="Debuchy R."/>
            <person name="Gladieux P."/>
            <person name="Thoren M.H."/>
            <person name="Johannesson H."/>
        </authorList>
    </citation>
    <scope>NUCLEOTIDE SEQUENCE</scope>
    <source>
        <strain evidence="1">8032-3</strain>
    </source>
</reference>
<comment type="caution">
    <text evidence="1">The sequence shown here is derived from an EMBL/GenBank/DDBJ whole genome shotgun (WGS) entry which is preliminary data.</text>
</comment>
<dbReference type="InterPro" id="IPR043519">
    <property type="entry name" value="NT_sf"/>
</dbReference>
<gene>
    <name evidence="1" type="ORF">QBC33DRAFT_520069</name>
</gene>
<evidence type="ECO:0000313" key="2">
    <source>
        <dbReference type="Proteomes" id="UP001244011"/>
    </source>
</evidence>
<dbReference type="RefSeq" id="XP_060278045.1">
    <property type="nucleotide sequence ID" value="XM_060426337.1"/>
</dbReference>